<evidence type="ECO:0000256" key="12">
    <source>
        <dbReference type="ARBA" id="ARBA00022989"/>
    </source>
</evidence>
<dbReference type="Gene3D" id="1.25.40.10">
    <property type="entry name" value="Tetratricopeptide repeat domain"/>
    <property type="match status" value="1"/>
</dbReference>
<evidence type="ECO:0000313" key="21">
    <source>
        <dbReference type="Proteomes" id="UP001152747"/>
    </source>
</evidence>
<dbReference type="Pfam" id="PF13414">
    <property type="entry name" value="TPR_11"/>
    <property type="match status" value="1"/>
</dbReference>
<keyword evidence="12 17" id="KW-1133">Transmembrane helix</keyword>
<evidence type="ECO:0000256" key="11">
    <source>
        <dbReference type="ARBA" id="ARBA00022824"/>
    </source>
</evidence>
<protein>
    <recommendedName>
        <fullName evidence="6">dolichyl-phosphate-mannose--protein mannosyltransferase</fullName>
        <ecNumber evidence="6">2.4.1.109</ecNumber>
    </recommendedName>
</protein>
<dbReference type="SMART" id="SM00028">
    <property type="entry name" value="TPR"/>
    <property type="match status" value="7"/>
</dbReference>
<dbReference type="InterPro" id="IPR019734">
    <property type="entry name" value="TPR_rpt"/>
</dbReference>
<evidence type="ECO:0000256" key="10">
    <source>
        <dbReference type="ARBA" id="ARBA00022803"/>
    </source>
</evidence>
<feature type="repeat" description="TPR" evidence="16">
    <location>
        <begin position="498"/>
        <end position="531"/>
    </location>
</feature>
<evidence type="ECO:0000259" key="18">
    <source>
        <dbReference type="Pfam" id="PF08409"/>
    </source>
</evidence>
<comment type="similarity">
    <text evidence="5">Belongs to the TMTC family.</text>
</comment>
<keyword evidence="11" id="KW-0256">Endoplasmic reticulum</keyword>
<keyword evidence="8 17" id="KW-0812">Transmembrane</keyword>
<gene>
    <name evidence="20" type="ORF">CAMP_LOCUS16814</name>
</gene>
<dbReference type="GO" id="GO:0016020">
    <property type="term" value="C:membrane"/>
    <property type="evidence" value="ECO:0007669"/>
    <property type="project" value="UniProtKB-SubCell"/>
</dbReference>
<evidence type="ECO:0000256" key="16">
    <source>
        <dbReference type="PROSITE-ProRule" id="PRU00339"/>
    </source>
</evidence>
<dbReference type="PROSITE" id="PS50005">
    <property type="entry name" value="TPR"/>
    <property type="match status" value="5"/>
</dbReference>
<dbReference type="AlphaFoldDB" id="A0A9P1J1U2"/>
<feature type="repeat" description="TPR" evidence="16">
    <location>
        <begin position="532"/>
        <end position="565"/>
    </location>
</feature>
<proteinExistence type="inferred from homology"/>
<feature type="repeat" description="TPR" evidence="16">
    <location>
        <begin position="430"/>
        <end position="463"/>
    </location>
</feature>
<feature type="repeat" description="TPR" evidence="16">
    <location>
        <begin position="634"/>
        <end position="667"/>
    </location>
</feature>
<keyword evidence="13 17" id="KW-0472">Membrane</keyword>
<keyword evidence="21" id="KW-1185">Reference proteome</keyword>
<dbReference type="Pfam" id="PF08409">
    <property type="entry name" value="TMTC_DUF1736"/>
    <property type="match status" value="1"/>
</dbReference>
<evidence type="ECO:0000313" key="20">
    <source>
        <dbReference type="EMBL" id="CAI5454177.1"/>
    </source>
</evidence>
<dbReference type="GO" id="GO:0005783">
    <property type="term" value="C:endoplasmic reticulum"/>
    <property type="evidence" value="ECO:0007669"/>
    <property type="project" value="UniProtKB-SubCell"/>
</dbReference>
<feature type="transmembrane region" description="Helical" evidence="17">
    <location>
        <begin position="12"/>
        <end position="33"/>
    </location>
</feature>
<dbReference type="InterPro" id="IPR011990">
    <property type="entry name" value="TPR-like_helical_dom_sf"/>
</dbReference>
<feature type="domain" description="Glycosyltransferase RgtA/B/C/D-like" evidence="19">
    <location>
        <begin position="75"/>
        <end position="224"/>
    </location>
</feature>
<dbReference type="OrthoDB" id="19588at2759"/>
<dbReference type="InterPro" id="IPR013618">
    <property type="entry name" value="TMTC_DUF1736"/>
</dbReference>
<evidence type="ECO:0000256" key="2">
    <source>
        <dbReference type="ARBA" id="ARBA00004141"/>
    </source>
</evidence>
<feature type="domain" description="DUF1736" evidence="18">
    <location>
        <begin position="231"/>
        <end position="303"/>
    </location>
</feature>
<comment type="catalytic activity">
    <reaction evidence="15">
        <text>a di-trans,poly-cis-dolichyl beta-D-mannosyl phosphate + L-seryl-[protein] = 3-O-(alpha-D-mannosyl)-L-seryl-[protein] + a di-trans,poly-cis-dolichyl phosphate + H(+)</text>
        <dbReference type="Rhea" id="RHEA:17377"/>
        <dbReference type="Rhea" id="RHEA-COMP:9863"/>
        <dbReference type="Rhea" id="RHEA-COMP:13546"/>
        <dbReference type="Rhea" id="RHEA-COMP:19498"/>
        <dbReference type="Rhea" id="RHEA-COMP:19501"/>
        <dbReference type="ChEBI" id="CHEBI:15378"/>
        <dbReference type="ChEBI" id="CHEBI:29999"/>
        <dbReference type="ChEBI" id="CHEBI:57683"/>
        <dbReference type="ChEBI" id="CHEBI:58211"/>
        <dbReference type="ChEBI" id="CHEBI:137321"/>
        <dbReference type="EC" id="2.4.1.109"/>
    </reaction>
</comment>
<keyword evidence="10 16" id="KW-0802">TPR repeat</keyword>
<feature type="transmembrane region" description="Helical" evidence="17">
    <location>
        <begin position="187"/>
        <end position="205"/>
    </location>
</feature>
<dbReference type="InterPro" id="IPR038731">
    <property type="entry name" value="RgtA/B/C-like"/>
</dbReference>
<evidence type="ECO:0000256" key="5">
    <source>
        <dbReference type="ARBA" id="ARBA00007882"/>
    </source>
</evidence>
<evidence type="ECO:0000256" key="9">
    <source>
        <dbReference type="ARBA" id="ARBA00022737"/>
    </source>
</evidence>
<organism evidence="20 21">
    <name type="scientific">Caenorhabditis angaria</name>
    <dbReference type="NCBI Taxonomy" id="860376"/>
    <lineage>
        <taxon>Eukaryota</taxon>
        <taxon>Metazoa</taxon>
        <taxon>Ecdysozoa</taxon>
        <taxon>Nematoda</taxon>
        <taxon>Chromadorea</taxon>
        <taxon>Rhabditida</taxon>
        <taxon>Rhabditina</taxon>
        <taxon>Rhabditomorpha</taxon>
        <taxon>Rhabditoidea</taxon>
        <taxon>Rhabditidae</taxon>
        <taxon>Peloderinae</taxon>
        <taxon>Caenorhabditis</taxon>
    </lineage>
</organism>
<feature type="transmembrane region" description="Helical" evidence="17">
    <location>
        <begin position="93"/>
        <end position="114"/>
    </location>
</feature>
<dbReference type="Pfam" id="PF13231">
    <property type="entry name" value="PMT_2"/>
    <property type="match status" value="1"/>
</dbReference>
<evidence type="ECO:0000256" key="17">
    <source>
        <dbReference type="SAM" id="Phobius"/>
    </source>
</evidence>
<evidence type="ECO:0000256" key="4">
    <source>
        <dbReference type="ARBA" id="ARBA00004922"/>
    </source>
</evidence>
<name>A0A9P1J1U2_9PELO</name>
<comment type="subcellular location">
    <subcellularLocation>
        <location evidence="3">Endoplasmic reticulum</location>
    </subcellularLocation>
    <subcellularLocation>
        <location evidence="2">Membrane</location>
        <topology evidence="2">Multi-pass membrane protein</topology>
    </subcellularLocation>
</comment>
<dbReference type="Pfam" id="PF13181">
    <property type="entry name" value="TPR_8"/>
    <property type="match status" value="1"/>
</dbReference>
<dbReference type="EMBL" id="CANHGI010000006">
    <property type="protein sequence ID" value="CAI5454177.1"/>
    <property type="molecule type" value="Genomic_DNA"/>
</dbReference>
<feature type="transmembrane region" description="Helical" evidence="17">
    <location>
        <begin position="297"/>
        <end position="318"/>
    </location>
</feature>
<feature type="transmembrane region" description="Helical" evidence="17">
    <location>
        <begin position="155"/>
        <end position="175"/>
    </location>
</feature>
<dbReference type="PANTHER" id="PTHR44227">
    <property type="match status" value="1"/>
</dbReference>
<evidence type="ECO:0000256" key="15">
    <source>
        <dbReference type="ARBA" id="ARBA00045102"/>
    </source>
</evidence>
<feature type="transmembrane region" description="Helical" evidence="17">
    <location>
        <begin position="368"/>
        <end position="386"/>
    </location>
</feature>
<evidence type="ECO:0000256" key="6">
    <source>
        <dbReference type="ARBA" id="ARBA00012839"/>
    </source>
</evidence>
<dbReference type="Proteomes" id="UP001152747">
    <property type="component" value="Unassembled WGS sequence"/>
</dbReference>
<evidence type="ECO:0000256" key="14">
    <source>
        <dbReference type="ARBA" id="ARBA00045085"/>
    </source>
</evidence>
<evidence type="ECO:0000256" key="7">
    <source>
        <dbReference type="ARBA" id="ARBA00022679"/>
    </source>
</evidence>
<reference evidence="20" key="1">
    <citation type="submission" date="2022-11" db="EMBL/GenBank/DDBJ databases">
        <authorList>
            <person name="Kikuchi T."/>
        </authorList>
    </citation>
    <scope>NUCLEOTIDE SEQUENCE</scope>
    <source>
        <strain evidence="20">PS1010</strain>
    </source>
</reference>
<dbReference type="EC" id="2.4.1.109" evidence="6"/>
<comment type="caution">
    <text evidence="20">The sequence shown here is derived from an EMBL/GenBank/DDBJ whole genome shotgun (WGS) entry which is preliminary data.</text>
</comment>
<keyword evidence="9" id="KW-0677">Repeat</keyword>
<comment type="catalytic activity">
    <reaction evidence="14">
        <text>a di-trans,poly-cis-dolichyl beta-D-mannosyl phosphate + L-threonyl-[protein] = 3-O-(alpha-D-mannosyl)-L-threonyl-[protein] + a di-trans,poly-cis-dolichyl phosphate + H(+)</text>
        <dbReference type="Rhea" id="RHEA:53396"/>
        <dbReference type="Rhea" id="RHEA-COMP:11060"/>
        <dbReference type="Rhea" id="RHEA-COMP:13547"/>
        <dbReference type="Rhea" id="RHEA-COMP:19498"/>
        <dbReference type="Rhea" id="RHEA-COMP:19501"/>
        <dbReference type="ChEBI" id="CHEBI:15378"/>
        <dbReference type="ChEBI" id="CHEBI:30013"/>
        <dbReference type="ChEBI" id="CHEBI:57683"/>
        <dbReference type="ChEBI" id="CHEBI:58211"/>
        <dbReference type="ChEBI" id="CHEBI:137323"/>
        <dbReference type="EC" id="2.4.1.109"/>
    </reaction>
</comment>
<comment type="function">
    <text evidence="1">Transfers mannosyl residues to the hydroxyl group of serine or threonine residues.</text>
</comment>
<dbReference type="Pfam" id="PF13424">
    <property type="entry name" value="TPR_12"/>
    <property type="match status" value="1"/>
</dbReference>
<accession>A0A9P1J1U2</accession>
<feature type="repeat" description="TPR" evidence="16">
    <location>
        <begin position="600"/>
        <end position="633"/>
    </location>
</feature>
<dbReference type="GO" id="GO:0030968">
    <property type="term" value="P:endoplasmic reticulum unfolded protein response"/>
    <property type="evidence" value="ECO:0007669"/>
    <property type="project" value="TreeGrafter"/>
</dbReference>
<evidence type="ECO:0000256" key="1">
    <source>
        <dbReference type="ARBA" id="ARBA00003582"/>
    </source>
</evidence>
<feature type="transmembrane region" description="Helical" evidence="17">
    <location>
        <begin position="338"/>
        <end position="361"/>
    </location>
</feature>
<evidence type="ECO:0000259" key="19">
    <source>
        <dbReference type="Pfam" id="PF13231"/>
    </source>
</evidence>
<evidence type="ECO:0000256" key="8">
    <source>
        <dbReference type="ARBA" id="ARBA00022692"/>
    </source>
</evidence>
<dbReference type="GO" id="GO:0004169">
    <property type="term" value="F:dolichyl-phosphate-mannose-protein mannosyltransferase activity"/>
    <property type="evidence" value="ECO:0007669"/>
    <property type="project" value="UniProtKB-EC"/>
</dbReference>
<evidence type="ECO:0000256" key="13">
    <source>
        <dbReference type="ARBA" id="ARBA00023136"/>
    </source>
</evidence>
<dbReference type="SUPFAM" id="SSF48452">
    <property type="entry name" value="TPR-like"/>
    <property type="match status" value="1"/>
</dbReference>
<sequence length="684" mass="78092">MKIIKSSEIWNYSIILLFSIVPYLPSIFGDFIFDDAETVKNNRIVNGKDSIFEIFERDFWGNPIKSQMSHKSYRPITTFTFWLNFKLHGFHTFGYHLINQFLHSLVTCLIYKFVKKIENIFSTGLENLALPTALLFAAHPIHTEAISNITGRSELLMTMFGLLALINLESSRFYIFVTLSMFSKEQGITVVPIAIFFHFLASSHTKSAQIIKNKMAFLGALILLRLKINNFKNAEFTIADNPNAFIENPLLRLVNHTYIWLYNLYLLLNPTNLCFDYSMGAIEQINGWKDWRILSPAFVLIIAIGGLKIIIGCVVSVAGGAGGGRGNGFERGWDNRFLAFFIFLGVATFLPASNIFITVGFVVAERVLYFPSLTICVFGAIIYRTFEKKFGNLELIILLLAASGSWNRANHWRSELSLYSADVKTCPLNPKIHYNLAKVLRDLGDIENSKKSYWTALKLNPKYEQALNNLGNILESSGDSKTAETLLIRAVGIRPNFAAAWMNLGISQMHQGKYNESENSFLRSIELRKESPHCYFNLGILYQKTNRAKEALEAWKNAVRIDEKHTQAWTNLLVLLDFLNLCDDVIKFGTQALKNIPNVNNIYMQVGTCYAQKNDFENSERFIKFAIHLKPDSSLYRANLGVLYQRFNRPELAIQEYQNALDLDSGNQMAFRNLHKLHNRTSYF</sequence>
<comment type="pathway">
    <text evidence="4">Protein modification; protein glycosylation.</text>
</comment>
<keyword evidence="7" id="KW-0808">Transferase</keyword>
<dbReference type="PANTHER" id="PTHR44227:SF3">
    <property type="entry name" value="PROTEIN O-MANNOSYL-TRANSFERASE TMTC4"/>
    <property type="match status" value="1"/>
</dbReference>
<evidence type="ECO:0000256" key="3">
    <source>
        <dbReference type="ARBA" id="ARBA00004240"/>
    </source>
</evidence>
<dbReference type="InterPro" id="IPR052346">
    <property type="entry name" value="O-mannosyl-transferase_TMTC"/>
</dbReference>